<sequence length="106" mass="11139">MTGTTPPASSEARHRWTREALTEQQRDHGGHGRHRPLEGAAVAGPGVRRGPVVEQDRGAAAGGLLVPAHHHLAGPCRRAPVDATQVVADPVLTHPDVLLAPEGDPR</sequence>
<name>A0AC61U714_9MICO</name>
<protein>
    <submittedName>
        <fullName evidence="1">Uncharacterized protein</fullName>
    </submittedName>
</protein>
<gene>
    <name evidence="1" type="ORF">LP422_07925</name>
</gene>
<organism evidence="1 2">
    <name type="scientific">Janibacter limosus</name>
    <dbReference type="NCBI Taxonomy" id="53458"/>
    <lineage>
        <taxon>Bacteria</taxon>
        <taxon>Bacillati</taxon>
        <taxon>Actinomycetota</taxon>
        <taxon>Actinomycetes</taxon>
        <taxon>Micrococcales</taxon>
        <taxon>Intrasporangiaceae</taxon>
        <taxon>Janibacter</taxon>
    </lineage>
</organism>
<proteinExistence type="predicted"/>
<accession>A0AC61U714</accession>
<dbReference type="Proteomes" id="UP001059663">
    <property type="component" value="Chromosome"/>
</dbReference>
<reference evidence="1" key="1">
    <citation type="submission" date="2021-11" db="EMBL/GenBank/DDBJ databases">
        <title>Study of the species diversity of bacterial strains isolated from a unique natural object - Shulgan-Tash cave (Bashkiria).</title>
        <authorList>
            <person name="Sazanova A.L."/>
            <person name="Chirak E.R."/>
            <person name="Safronova V.I."/>
        </authorList>
    </citation>
    <scope>NUCLEOTIDE SEQUENCE</scope>
    <source>
        <strain evidence="1">P1</strain>
    </source>
</reference>
<dbReference type="EMBL" id="CP087977">
    <property type="protein sequence ID" value="UUZ45836.1"/>
    <property type="molecule type" value="Genomic_DNA"/>
</dbReference>
<evidence type="ECO:0000313" key="1">
    <source>
        <dbReference type="EMBL" id="UUZ45836.1"/>
    </source>
</evidence>
<evidence type="ECO:0000313" key="2">
    <source>
        <dbReference type="Proteomes" id="UP001059663"/>
    </source>
</evidence>